<dbReference type="PANTHER" id="PTHR43737">
    <property type="entry name" value="BLL7424 PROTEIN"/>
    <property type="match status" value="1"/>
</dbReference>
<dbReference type="InterPro" id="IPR006311">
    <property type="entry name" value="TAT_signal"/>
</dbReference>
<evidence type="ECO:0000313" key="1">
    <source>
        <dbReference type="EMBL" id="SIN95775.1"/>
    </source>
</evidence>
<dbReference type="AlphaFoldDB" id="A0A1N6FKJ2"/>
<dbReference type="STRING" id="226505.SAMN05444394_2515"/>
<dbReference type="Pfam" id="PF07394">
    <property type="entry name" value="DUF1501"/>
    <property type="match status" value="1"/>
</dbReference>
<protein>
    <recommendedName>
        <fullName evidence="3">Tat (Twin-arginine translocation) pathway signal sequence</fullName>
    </recommendedName>
</protein>
<dbReference type="EMBL" id="FSRC01000002">
    <property type="protein sequence ID" value="SIN95775.1"/>
    <property type="molecule type" value="Genomic_DNA"/>
</dbReference>
<reference evidence="2" key="1">
    <citation type="submission" date="2016-11" db="EMBL/GenBank/DDBJ databases">
        <authorList>
            <person name="Varghese N."/>
            <person name="Submissions S."/>
        </authorList>
    </citation>
    <scope>NUCLEOTIDE SEQUENCE [LARGE SCALE GENOMIC DNA]</scope>
    <source>
        <strain evidence="2">DSM 15292</strain>
    </source>
</reference>
<dbReference type="PROSITE" id="PS51318">
    <property type="entry name" value="TAT"/>
    <property type="match status" value="1"/>
</dbReference>
<dbReference type="RefSeq" id="WP_074225348.1">
    <property type="nucleotide sequence ID" value="NZ_FSRC01000002.1"/>
</dbReference>
<organism evidence="1 2">
    <name type="scientific">Algoriphagus halophilus</name>
    <dbReference type="NCBI Taxonomy" id="226505"/>
    <lineage>
        <taxon>Bacteria</taxon>
        <taxon>Pseudomonadati</taxon>
        <taxon>Bacteroidota</taxon>
        <taxon>Cytophagia</taxon>
        <taxon>Cytophagales</taxon>
        <taxon>Cyclobacteriaceae</taxon>
        <taxon>Algoriphagus</taxon>
    </lineage>
</organism>
<proteinExistence type="predicted"/>
<dbReference type="OrthoDB" id="9783759at2"/>
<keyword evidence="2" id="KW-1185">Reference proteome</keyword>
<evidence type="ECO:0000313" key="2">
    <source>
        <dbReference type="Proteomes" id="UP000185221"/>
    </source>
</evidence>
<name>A0A1N6FKJ2_9BACT</name>
<dbReference type="SUPFAM" id="SSF53649">
    <property type="entry name" value="Alkaline phosphatase-like"/>
    <property type="match status" value="1"/>
</dbReference>
<sequence>MGHNHIHIPLTRREFLTKTSLGMGAVSLASLLNPTSLFAFGNKPHFVPKAKRIIYLYMAGAPSQLDLFDYKPQLVKMNGENLPSSVFGDRLTGTAATQNSFPMVGTRWNFKQHGESGMWMSDLLPNMSKITDELCKIQSMHTASVQHEPAQMFTNTGSELPGRPSFGSWISYGLGSDNENLPAFIVLKTEGLEGGFAGLYSSAFLPAEHQGVRFRGGKDPVLYLTNPPGVTEAARREQLDYLKKMQEGAFEFWEDPSIKAKMAQYEMAFRMQTSVPEVVDTKGEPDYIYEQYGEDSKKSGTFASNCLLARRLAERGVKFIQVYHGGWDHHNDLPKSIAKRAKEVDKASAALIMDLKQRGLLEDTLVVWGGEFGRTCFSQGELTKDNFGRDHHPDAYTMLLAGAGVKKGVTYGRTDDFGYHVVENPVHVHDLNATLLHLMGLDHERLTYKFQGRRFRLTDVEGNVVRDILS</sequence>
<evidence type="ECO:0008006" key="3">
    <source>
        <dbReference type="Google" id="ProtNLM"/>
    </source>
</evidence>
<dbReference type="Gene3D" id="3.40.720.10">
    <property type="entry name" value="Alkaline Phosphatase, subunit A"/>
    <property type="match status" value="1"/>
</dbReference>
<accession>A0A1N6FKJ2</accession>
<dbReference type="InterPro" id="IPR017850">
    <property type="entry name" value="Alkaline_phosphatase_core_sf"/>
</dbReference>
<dbReference type="Proteomes" id="UP000185221">
    <property type="component" value="Unassembled WGS sequence"/>
</dbReference>
<dbReference type="PANTHER" id="PTHR43737:SF1">
    <property type="entry name" value="DUF1501 DOMAIN-CONTAINING PROTEIN"/>
    <property type="match status" value="1"/>
</dbReference>
<gene>
    <name evidence="1" type="ORF">SAMN05444394_2515</name>
</gene>
<dbReference type="InterPro" id="IPR010869">
    <property type="entry name" value="DUF1501"/>
</dbReference>